<dbReference type="PANTHER" id="PTHR30613:SF1">
    <property type="entry name" value="DUF1479 DOMAIN PROTEIN (AFU_ORTHOLOGUE AFUA_5G09280)"/>
    <property type="match status" value="1"/>
</dbReference>
<feature type="region of interest" description="Disordered" evidence="1">
    <location>
        <begin position="1"/>
        <end position="23"/>
    </location>
</feature>
<evidence type="ECO:0008006" key="4">
    <source>
        <dbReference type="Google" id="ProtNLM"/>
    </source>
</evidence>
<dbReference type="STRING" id="1182541.W9YNC3"/>
<dbReference type="GeneID" id="19162249"/>
<sequence>MGDAGSETPWPWPEYTREEGELHPDNAKIKKEIAAEYGEENLRRSWIQVCKMLEAVTKEIREKGSSMIREFSYDDFFTMNKADKEEVKRRGCVVVRGTIPTETAEGWFQWMQKYMQDNKGVITGWPKEQPYILQLYWTKAQVEARTHPRAMALQRAIISLFHDDEDLEQSFAAPMAYADAMRMRPPGNSFTGLGPHIDAGSLCRWGDPAYRKIYEKIWQGRPDEFDAFDFTWRKRGDPAYYPGSSQSHVVRAFQGWTALSPTAPHEGSLQLFPDLKAGIAYVMLRPFFRPPGNLGDVLDAEKWSLDLDDPWFPGVWRHTPQVLSPEPFPHLRLKETMTYIPEMKPGDSVWWHMDMCHAVDVEHKGKDYAAVVYGAATPTTEMNARYMKGQLKDFLAGVSPEDFRGGCFEGGLKGFPGESAILNGEEGKRAFGYYL</sequence>
<dbReference type="InterPro" id="IPR010856">
    <property type="entry name" value="Gig2-like"/>
</dbReference>
<reference evidence="2 3" key="1">
    <citation type="submission" date="2013-03" db="EMBL/GenBank/DDBJ databases">
        <title>The Genome Sequence of Capronia coronata CBS 617.96.</title>
        <authorList>
            <consortium name="The Broad Institute Genomics Platform"/>
            <person name="Cuomo C."/>
            <person name="de Hoog S."/>
            <person name="Gorbushina A."/>
            <person name="Walker B."/>
            <person name="Young S.K."/>
            <person name="Zeng Q."/>
            <person name="Gargeya S."/>
            <person name="Fitzgerald M."/>
            <person name="Haas B."/>
            <person name="Abouelleil A."/>
            <person name="Allen A.W."/>
            <person name="Alvarado L."/>
            <person name="Arachchi H.M."/>
            <person name="Berlin A.M."/>
            <person name="Chapman S.B."/>
            <person name="Gainer-Dewar J."/>
            <person name="Goldberg J."/>
            <person name="Griggs A."/>
            <person name="Gujja S."/>
            <person name="Hansen M."/>
            <person name="Howarth C."/>
            <person name="Imamovic A."/>
            <person name="Ireland A."/>
            <person name="Larimer J."/>
            <person name="McCowan C."/>
            <person name="Murphy C."/>
            <person name="Pearson M."/>
            <person name="Poon T.W."/>
            <person name="Priest M."/>
            <person name="Roberts A."/>
            <person name="Saif S."/>
            <person name="Shea T."/>
            <person name="Sisk P."/>
            <person name="Sykes S."/>
            <person name="Wortman J."/>
            <person name="Nusbaum C."/>
            <person name="Birren B."/>
        </authorList>
    </citation>
    <scope>NUCLEOTIDE SEQUENCE [LARGE SCALE GENOMIC DNA]</scope>
    <source>
        <strain evidence="2 3">CBS 617.96</strain>
    </source>
</reference>
<dbReference type="PANTHER" id="PTHR30613">
    <property type="entry name" value="UNCHARACTERIZED PROTEIN YBIU-RELATED"/>
    <property type="match status" value="1"/>
</dbReference>
<comment type="caution">
    <text evidence="2">The sequence shown here is derived from an EMBL/GenBank/DDBJ whole genome shotgun (WGS) entry which is preliminary data.</text>
</comment>
<dbReference type="eggNOG" id="ENOG502QW87">
    <property type="taxonomic scope" value="Eukaryota"/>
</dbReference>
<dbReference type="EMBL" id="AMWN01000006">
    <property type="protein sequence ID" value="EXJ83764.1"/>
    <property type="molecule type" value="Genomic_DNA"/>
</dbReference>
<keyword evidence="3" id="KW-1185">Reference proteome</keyword>
<dbReference type="AlphaFoldDB" id="W9YNC3"/>
<protein>
    <recommendedName>
        <fullName evidence="4">DUF1479 domain protein</fullName>
    </recommendedName>
</protein>
<accession>W9YNC3</accession>
<dbReference type="Pfam" id="PF07350">
    <property type="entry name" value="Gig2-like"/>
    <property type="match status" value="1"/>
</dbReference>
<name>W9YNC3_9EURO</name>
<dbReference type="Gene3D" id="2.60.120.330">
    <property type="entry name" value="B-lactam Antibiotic, Isopenicillin N Synthase, Chain"/>
    <property type="match status" value="1"/>
</dbReference>
<proteinExistence type="predicted"/>
<dbReference type="SUPFAM" id="SSF51197">
    <property type="entry name" value="Clavaminate synthase-like"/>
    <property type="match status" value="1"/>
</dbReference>
<organism evidence="2 3">
    <name type="scientific">Capronia coronata CBS 617.96</name>
    <dbReference type="NCBI Taxonomy" id="1182541"/>
    <lineage>
        <taxon>Eukaryota</taxon>
        <taxon>Fungi</taxon>
        <taxon>Dikarya</taxon>
        <taxon>Ascomycota</taxon>
        <taxon>Pezizomycotina</taxon>
        <taxon>Eurotiomycetes</taxon>
        <taxon>Chaetothyriomycetidae</taxon>
        <taxon>Chaetothyriales</taxon>
        <taxon>Herpotrichiellaceae</taxon>
        <taxon>Capronia</taxon>
    </lineage>
</organism>
<dbReference type="OrthoDB" id="8249012at2759"/>
<dbReference type="RefSeq" id="XP_007726450.1">
    <property type="nucleotide sequence ID" value="XM_007728260.1"/>
</dbReference>
<dbReference type="HOGENOM" id="CLU_011148_0_0_1"/>
<evidence type="ECO:0000313" key="2">
    <source>
        <dbReference type="EMBL" id="EXJ83764.1"/>
    </source>
</evidence>
<evidence type="ECO:0000313" key="3">
    <source>
        <dbReference type="Proteomes" id="UP000019484"/>
    </source>
</evidence>
<evidence type="ECO:0000256" key="1">
    <source>
        <dbReference type="SAM" id="MobiDB-lite"/>
    </source>
</evidence>
<dbReference type="Proteomes" id="UP000019484">
    <property type="component" value="Unassembled WGS sequence"/>
</dbReference>
<gene>
    <name evidence="2" type="ORF">A1O1_07391</name>
</gene>
<dbReference type="InterPro" id="IPR027443">
    <property type="entry name" value="IPNS-like_sf"/>
</dbReference>